<sequence>MGFPCCFHRHITAVLAQSNGTIVTRLSFLTLQRGNAVLDALRPILTVQRGAAQFCDAERHPLRANAEHWHDSQFGLQNIRVVRFDTVQAQVVEEVGEAHPGR</sequence>
<dbReference type="EMBL" id="LJQA01000740">
    <property type="protein sequence ID" value="KPW86489.1"/>
    <property type="molecule type" value="Genomic_DNA"/>
</dbReference>
<reference evidence="1 2" key="1">
    <citation type="submission" date="2015-09" db="EMBL/GenBank/DDBJ databases">
        <title>Genome announcement of multiple Pseudomonas syringae strains.</title>
        <authorList>
            <person name="Thakur S."/>
            <person name="Wang P.W."/>
            <person name="Gong Y."/>
            <person name="Weir B.S."/>
            <person name="Guttman D.S."/>
        </authorList>
    </citation>
    <scope>NUCLEOTIDE SEQUENCE [LARGE SCALE GENOMIC DNA]</scope>
    <source>
        <strain evidence="1 2">ICMP17524</strain>
    </source>
</reference>
<protein>
    <recommendedName>
        <fullName evidence="3">DUF1534 domain-containing protein</fullName>
    </recommendedName>
</protein>
<dbReference type="AlphaFoldDB" id="A0A0P9M6Q3"/>
<dbReference type="Proteomes" id="UP000050356">
    <property type="component" value="Unassembled WGS sequence"/>
</dbReference>
<evidence type="ECO:0000313" key="1">
    <source>
        <dbReference type="EMBL" id="KPW86489.1"/>
    </source>
</evidence>
<accession>A0A0P9M6Q3</accession>
<evidence type="ECO:0000313" key="2">
    <source>
        <dbReference type="Proteomes" id="UP000050356"/>
    </source>
</evidence>
<proteinExistence type="predicted"/>
<evidence type="ECO:0008006" key="3">
    <source>
        <dbReference type="Google" id="ProtNLM"/>
    </source>
</evidence>
<gene>
    <name evidence="1" type="ORF">ALO50_103567</name>
</gene>
<organism evidence="1 2">
    <name type="scientific">Pseudomonas syringae pv. cerasicola</name>
    <dbReference type="NCBI Taxonomy" id="264451"/>
    <lineage>
        <taxon>Bacteria</taxon>
        <taxon>Pseudomonadati</taxon>
        <taxon>Pseudomonadota</taxon>
        <taxon>Gammaproteobacteria</taxon>
        <taxon>Pseudomonadales</taxon>
        <taxon>Pseudomonadaceae</taxon>
        <taxon>Pseudomonas</taxon>
        <taxon>Pseudomonas syringae</taxon>
    </lineage>
</organism>
<dbReference type="AntiFam" id="ANF00261">
    <property type="entry name" value="Protein of unknown function (DUF1534)"/>
</dbReference>
<comment type="caution">
    <text evidence="1">The sequence shown here is derived from an EMBL/GenBank/DDBJ whole genome shotgun (WGS) entry which is preliminary data.</text>
</comment>
<name>A0A0P9M6Q3_PSESX</name>